<proteinExistence type="predicted"/>
<protein>
    <submittedName>
        <fullName evidence="2">Acyltransferase domain protein</fullName>
    </submittedName>
</protein>
<accession>M2U6K4</accession>
<gene>
    <name evidence="2" type="ORF">C725_0634</name>
</gene>
<keyword evidence="1" id="KW-0812">Transmembrane</keyword>
<evidence type="ECO:0000313" key="3">
    <source>
        <dbReference type="Proteomes" id="UP000011717"/>
    </source>
</evidence>
<name>M2U6K4_9SPHN</name>
<reference evidence="2 3" key="1">
    <citation type="journal article" date="2013" name="Genome Announc.">
        <title>Draft Genome Sequence of Strain JLT2015T, Belonging to the Family Sphingomonadaceae of the Alphaproteobacteria.</title>
        <authorList>
            <person name="Tang K."/>
            <person name="Liu K."/>
            <person name="Li S."/>
            <person name="Jiao N."/>
        </authorList>
    </citation>
    <scope>NUCLEOTIDE SEQUENCE [LARGE SCALE GENOMIC DNA]</scope>
    <source>
        <strain evidence="2 3">JLT2015</strain>
    </source>
</reference>
<evidence type="ECO:0000313" key="2">
    <source>
        <dbReference type="EMBL" id="EMD83662.1"/>
    </source>
</evidence>
<keyword evidence="1" id="KW-0472">Membrane</keyword>
<dbReference type="Proteomes" id="UP000011717">
    <property type="component" value="Unassembled WGS sequence"/>
</dbReference>
<keyword evidence="3" id="KW-1185">Reference proteome</keyword>
<feature type="transmembrane region" description="Helical" evidence="1">
    <location>
        <begin position="135"/>
        <end position="157"/>
    </location>
</feature>
<feature type="transmembrane region" description="Helical" evidence="1">
    <location>
        <begin position="102"/>
        <end position="123"/>
    </location>
</feature>
<keyword evidence="2" id="KW-0808">Transferase</keyword>
<keyword evidence="1" id="KW-1133">Transmembrane helix</keyword>
<organism evidence="2 3">
    <name type="scientific">Pacificimonas flava</name>
    <dbReference type="NCBI Taxonomy" id="1234595"/>
    <lineage>
        <taxon>Bacteria</taxon>
        <taxon>Pseudomonadati</taxon>
        <taxon>Pseudomonadota</taxon>
        <taxon>Alphaproteobacteria</taxon>
        <taxon>Sphingomonadales</taxon>
        <taxon>Sphingosinicellaceae</taxon>
        <taxon>Pacificimonas</taxon>
    </lineage>
</organism>
<dbReference type="EMBL" id="AMRV01000002">
    <property type="protein sequence ID" value="EMD83662.1"/>
    <property type="molecule type" value="Genomic_DNA"/>
</dbReference>
<feature type="transmembrane region" description="Helical" evidence="1">
    <location>
        <begin position="69"/>
        <end position="90"/>
    </location>
</feature>
<evidence type="ECO:0000256" key="1">
    <source>
        <dbReference type="SAM" id="Phobius"/>
    </source>
</evidence>
<comment type="caution">
    <text evidence="2">The sequence shown here is derived from an EMBL/GenBank/DDBJ whole genome shotgun (WGS) entry which is preliminary data.</text>
</comment>
<keyword evidence="2" id="KW-0012">Acyltransferase</keyword>
<dbReference type="AlphaFoldDB" id="M2U6K4"/>
<dbReference type="OrthoDB" id="6269570at2"/>
<dbReference type="RefSeq" id="WP_008600104.1">
    <property type="nucleotide sequence ID" value="NZ_AMRV01000002.1"/>
</dbReference>
<dbReference type="GO" id="GO:0016746">
    <property type="term" value="F:acyltransferase activity"/>
    <property type="evidence" value="ECO:0007669"/>
    <property type="project" value="UniProtKB-KW"/>
</dbReference>
<sequence length="158" mass="17572">MNLRDAGEPAPGIGLWQYVRRRNGLPAGAKGSLRNMLHRAFGASTLAGFWRHWNPIWSYGLSRFVFRPLIGFMPPWLAVVLTFAVSGLIHDSVIMALRSEPAFIFTPWFVLVAFGILVGEALNLKFADWSWRRRAAIHGFHLGLALCLSLLLSTALAA</sequence>